<sequence length="74" mass="7213">MDETRHGRAAGRRRPLRADAAGAVRCSAVIAFPAPAAGRPGVPGGTGDPGGAGAARCGDDVHEPGVREGAGARA</sequence>
<feature type="compositionally biased region" description="Basic and acidic residues" evidence="1">
    <location>
        <begin position="57"/>
        <end position="66"/>
    </location>
</feature>
<reference evidence="2 3" key="1">
    <citation type="submission" date="2020-01" db="EMBL/GenBank/DDBJ databases">
        <title>Insect and environment-associated Actinomycetes.</title>
        <authorList>
            <person name="Currrie C."/>
            <person name="Chevrette M."/>
            <person name="Carlson C."/>
            <person name="Stubbendieck R."/>
            <person name="Wendt-Pienkowski E."/>
        </authorList>
    </citation>
    <scope>NUCLEOTIDE SEQUENCE [LARGE SCALE GENOMIC DNA]</scope>
    <source>
        <strain evidence="2 3">SID10258</strain>
    </source>
</reference>
<comment type="caution">
    <text evidence="2">The sequence shown here is derived from an EMBL/GenBank/DDBJ whole genome shotgun (WGS) entry which is preliminary data.</text>
</comment>
<feature type="compositionally biased region" description="Gly residues" evidence="1">
    <location>
        <begin position="41"/>
        <end position="53"/>
    </location>
</feature>
<feature type="region of interest" description="Disordered" evidence="1">
    <location>
        <begin position="1"/>
        <end position="20"/>
    </location>
</feature>
<dbReference type="Proteomes" id="UP000475532">
    <property type="component" value="Unassembled WGS sequence"/>
</dbReference>
<feature type="region of interest" description="Disordered" evidence="1">
    <location>
        <begin position="33"/>
        <end position="74"/>
    </location>
</feature>
<evidence type="ECO:0000256" key="1">
    <source>
        <dbReference type="SAM" id="MobiDB-lite"/>
    </source>
</evidence>
<evidence type="ECO:0000313" key="3">
    <source>
        <dbReference type="Proteomes" id="UP000475532"/>
    </source>
</evidence>
<evidence type="ECO:0000313" key="2">
    <source>
        <dbReference type="EMBL" id="NEA26879.1"/>
    </source>
</evidence>
<proteinExistence type="predicted"/>
<accession>A0A6L9QMW4</accession>
<dbReference type="RefSeq" id="WP_163060923.1">
    <property type="nucleotide sequence ID" value="NZ_JAAGLI010000843.1"/>
</dbReference>
<name>A0A6L9QMW4_9ACTN</name>
<dbReference type="AlphaFoldDB" id="A0A6L9QMW4"/>
<protein>
    <submittedName>
        <fullName evidence="2">Uncharacterized protein</fullName>
    </submittedName>
</protein>
<gene>
    <name evidence="2" type="ORF">G3I70_30905</name>
</gene>
<dbReference type="EMBL" id="JAAGLI010000843">
    <property type="protein sequence ID" value="NEA26879.1"/>
    <property type="molecule type" value="Genomic_DNA"/>
</dbReference>
<organism evidence="2 3">
    <name type="scientific">Actinomadura bangladeshensis</name>
    <dbReference type="NCBI Taxonomy" id="453573"/>
    <lineage>
        <taxon>Bacteria</taxon>
        <taxon>Bacillati</taxon>
        <taxon>Actinomycetota</taxon>
        <taxon>Actinomycetes</taxon>
        <taxon>Streptosporangiales</taxon>
        <taxon>Thermomonosporaceae</taxon>
        <taxon>Actinomadura</taxon>
    </lineage>
</organism>